<dbReference type="Pfam" id="PF01925">
    <property type="entry name" value="TauE"/>
    <property type="match status" value="1"/>
</dbReference>
<comment type="similarity">
    <text evidence="2 8">Belongs to the 4-toluene sulfonate uptake permease (TSUP) (TC 2.A.102) family.</text>
</comment>
<comment type="subcellular location">
    <subcellularLocation>
        <location evidence="1 8">Cell membrane</location>
        <topology evidence="1 8">Multi-pass membrane protein</topology>
    </subcellularLocation>
</comment>
<evidence type="ECO:0000256" key="3">
    <source>
        <dbReference type="ARBA" id="ARBA00022448"/>
    </source>
</evidence>
<dbReference type="GO" id="GO:0005886">
    <property type="term" value="C:plasma membrane"/>
    <property type="evidence" value="ECO:0007669"/>
    <property type="project" value="UniProtKB-SubCell"/>
</dbReference>
<protein>
    <recommendedName>
        <fullName evidence="8">Probable membrane transporter protein</fullName>
    </recommendedName>
</protein>
<comment type="caution">
    <text evidence="9">The sequence shown here is derived from an EMBL/GenBank/DDBJ whole genome shotgun (WGS) entry which is preliminary data.</text>
</comment>
<keyword evidence="6 8" id="KW-1133">Transmembrane helix</keyword>
<keyword evidence="3" id="KW-0813">Transport</keyword>
<dbReference type="AlphaFoldDB" id="A0A6I3SAR3"/>
<feature type="transmembrane region" description="Helical" evidence="8">
    <location>
        <begin position="7"/>
        <end position="33"/>
    </location>
</feature>
<gene>
    <name evidence="9" type="ORF">GMD42_08180</name>
</gene>
<keyword evidence="5 8" id="KW-0812">Transmembrane</keyword>
<sequence>MEITFGVLIFCIVAFFVAGFIDSIAGGAGFVTAPSLLLIGMPPHMALGTGKLATSIGSVVALWTFWRSNLILKKIVPVGVLSAMAGASFGAFCALQIDGATMGKVIVIMLPLGILFTVLTGGFKLTEGELPKDHFWLRVVLIGVLIGFYEGFFGPGAGTFFLIALHVFLKIGMVQSSGTAKAFNIAANFAAFMTFASGAAVCYEIAIPCAIASMLGNRVGAYYAIKIGGKFVRNILYIVLIILMVSLVYKFFIAS</sequence>
<evidence type="ECO:0000256" key="8">
    <source>
        <dbReference type="RuleBase" id="RU363041"/>
    </source>
</evidence>
<keyword evidence="7 8" id="KW-0472">Membrane</keyword>
<dbReference type="Proteomes" id="UP000462362">
    <property type="component" value="Unassembled WGS sequence"/>
</dbReference>
<evidence type="ECO:0000313" key="10">
    <source>
        <dbReference type="Proteomes" id="UP000462362"/>
    </source>
</evidence>
<feature type="transmembrane region" description="Helical" evidence="8">
    <location>
        <begin position="189"/>
        <end position="215"/>
    </location>
</feature>
<reference evidence="9 10" key="1">
    <citation type="journal article" date="2019" name="Nat. Med.">
        <title>A library of human gut bacterial isolates paired with longitudinal multiomics data enables mechanistic microbiome research.</title>
        <authorList>
            <person name="Poyet M."/>
            <person name="Groussin M."/>
            <person name="Gibbons S.M."/>
            <person name="Avila-Pacheco J."/>
            <person name="Jiang X."/>
            <person name="Kearney S.M."/>
            <person name="Perrotta A.R."/>
            <person name="Berdy B."/>
            <person name="Zhao S."/>
            <person name="Lieberman T.D."/>
            <person name="Swanson P.K."/>
            <person name="Smith M."/>
            <person name="Roesemann S."/>
            <person name="Alexander J.E."/>
            <person name="Rich S.A."/>
            <person name="Livny J."/>
            <person name="Vlamakis H."/>
            <person name="Clish C."/>
            <person name="Bullock K."/>
            <person name="Deik A."/>
            <person name="Scott J."/>
            <person name="Pierce K.A."/>
            <person name="Xavier R.J."/>
            <person name="Alm E.J."/>
        </authorList>
    </citation>
    <scope>NUCLEOTIDE SEQUENCE [LARGE SCALE GENOMIC DNA]</scope>
    <source>
        <strain evidence="9 10">BIOML-A2</strain>
    </source>
</reference>
<feature type="transmembrane region" description="Helical" evidence="8">
    <location>
        <begin position="78"/>
        <end position="97"/>
    </location>
</feature>
<feature type="transmembrane region" description="Helical" evidence="8">
    <location>
        <begin position="45"/>
        <end position="66"/>
    </location>
</feature>
<name>A0A6I3SAR3_9BURK</name>
<dbReference type="PANTHER" id="PTHR30269:SF0">
    <property type="entry name" value="MEMBRANE TRANSPORTER PROTEIN YFCA-RELATED"/>
    <property type="match status" value="1"/>
</dbReference>
<evidence type="ECO:0000256" key="7">
    <source>
        <dbReference type="ARBA" id="ARBA00023136"/>
    </source>
</evidence>
<evidence type="ECO:0000256" key="1">
    <source>
        <dbReference type="ARBA" id="ARBA00004651"/>
    </source>
</evidence>
<dbReference type="InterPro" id="IPR002781">
    <property type="entry name" value="TM_pro_TauE-like"/>
</dbReference>
<evidence type="ECO:0000313" key="9">
    <source>
        <dbReference type="EMBL" id="MTU43601.1"/>
    </source>
</evidence>
<evidence type="ECO:0000256" key="4">
    <source>
        <dbReference type="ARBA" id="ARBA00022475"/>
    </source>
</evidence>
<keyword evidence="4 8" id="KW-1003">Cell membrane</keyword>
<feature type="transmembrane region" description="Helical" evidence="8">
    <location>
        <begin position="135"/>
        <end position="153"/>
    </location>
</feature>
<accession>A0A6I3SAR3</accession>
<dbReference type="PANTHER" id="PTHR30269">
    <property type="entry name" value="TRANSMEMBRANE PROTEIN YFCA"/>
    <property type="match status" value="1"/>
</dbReference>
<evidence type="ECO:0000256" key="5">
    <source>
        <dbReference type="ARBA" id="ARBA00022692"/>
    </source>
</evidence>
<dbReference type="RefSeq" id="WP_008811417.1">
    <property type="nucleotide sequence ID" value="NZ_CAJUON010000008.1"/>
</dbReference>
<evidence type="ECO:0000256" key="2">
    <source>
        <dbReference type="ARBA" id="ARBA00009142"/>
    </source>
</evidence>
<evidence type="ECO:0000256" key="6">
    <source>
        <dbReference type="ARBA" id="ARBA00022989"/>
    </source>
</evidence>
<organism evidence="9 10">
    <name type="scientific">Parasutterella excrementihominis</name>
    <dbReference type="NCBI Taxonomy" id="487175"/>
    <lineage>
        <taxon>Bacteria</taxon>
        <taxon>Pseudomonadati</taxon>
        <taxon>Pseudomonadota</taxon>
        <taxon>Betaproteobacteria</taxon>
        <taxon>Burkholderiales</taxon>
        <taxon>Sutterellaceae</taxon>
        <taxon>Parasutterella</taxon>
    </lineage>
</organism>
<dbReference type="InterPro" id="IPR052017">
    <property type="entry name" value="TSUP"/>
</dbReference>
<dbReference type="EMBL" id="WNCL01000023">
    <property type="protein sequence ID" value="MTU43601.1"/>
    <property type="molecule type" value="Genomic_DNA"/>
</dbReference>
<feature type="transmembrane region" description="Helical" evidence="8">
    <location>
        <begin position="235"/>
        <end position="253"/>
    </location>
</feature>
<proteinExistence type="inferred from homology"/>
<feature type="transmembrane region" description="Helical" evidence="8">
    <location>
        <begin position="103"/>
        <end position="123"/>
    </location>
</feature>
<dbReference type="GeneID" id="43348746"/>